<feature type="region of interest" description="Disordered" evidence="1">
    <location>
        <begin position="589"/>
        <end position="646"/>
    </location>
</feature>
<feature type="compositionally biased region" description="Basic and acidic residues" evidence="1">
    <location>
        <begin position="11"/>
        <end position="20"/>
    </location>
</feature>
<dbReference type="InterPro" id="IPR037508">
    <property type="entry name" value="Msb1/Mug8"/>
</dbReference>
<protein>
    <recommendedName>
        <fullName evidence="2">Meiotically up-regulated protein Msb1/Mug8 domain-containing protein</fullName>
    </recommendedName>
</protein>
<dbReference type="Proteomes" id="UP001212997">
    <property type="component" value="Unassembled WGS sequence"/>
</dbReference>
<sequence>MPSFLSKVFGRKKDEKEPSNSKRHSTGSLLEGKFEAVSPTVSPTAFNFIESAQQLQPPREKDIGFNLFRPKSKTSPKPQDANKTSSPAPLLTLNLPVPKEDKSRALGVVFEADPNGRSTLSNSQIGERRLTPLETLLLVKACATAIIERGGLESLGIMHPHWYSSSEEAQRRLISLFILSLASKSPNTTPSEPPSSPSLVFQSEIEYTRSPHDLAAVLRWALRHLRLEGDSFGKTGASASTPDANLVDDEQLWTWYNQFFETEKSSSYPVNAFSSSLVPLIPESHLQLLTATLDIITSLAAHAESNGSSGSKLTKFFGIWLLTIARSSEKDDWEAFYARWEKAGRILEHVFLAYIRDNRMPLRIEELVKGYPFNPSPTDGNLFPRPRFSTRRYDALFVRLETQLPDSKTPKPRKQHPLRVIAEAFKAEVDEEGNGKDVIEIWEMVKKAGNVTSPTGSSTPAGENATPSGVVYPTFSKIFNEDTIRLLSLIPVDRSDSASSSPHVTPTSAPVTTTKAGRRRSSSLGSPPTGNGKASNGNGTGAATPVSPSSITSPTSPTDWADFSSAGFGESSLGKDFASTLLDTDDVEVTLPPHSKKSSKQHIQQQKKRPTQPRSSSTAVPKSSKTKDTNRRSSSDNPRPLHAQDKELEKEKELAKSLKVHVKKVGVVELDEAFIDFWSDALLDPIASSWPTFYLCQLKPGVAGPTSPNPTNEDQRKSVSWLIVEHVFTLPPLPPLPPIPALDAARPSSPKPSLKSNVSGRKSSTFSFASRRFSFLTRSDGNKSPTTPNTPSGAGASSLLGGATKKKGHAHVAASPKVGEMGEILEDEVSPVSEKVKKSEEPKAESKDKEQKKEVKGLGIDVVDSNQAAGPIEPESSSETKEVEPVLESVQPLPVVSIQPPSVAESAASSYTAEGAEEETPEEPQTPTVATSPLEAVPSTPTDDTPKEPIEVEEPSSDAVEAEVVATPEPVHVDEPSQVVAASPEPAHAEEDEQAPPTPKAPEHEPVISQLESTPAPEPEVPAPIPASGLAPNEVPAGPVEEVKTEDNEIVPSTESVDAVTPPPAPESIVAPVVQDTAPVPEPEAEPTPVDTAPLPVEESAPVEPEVTAPVQDSSAVAPQPAAAADIDADDDKETTVVPTTTADAHDQDVQGEVKETEGISSAPAVPTLDGVPSETLVPVVADVVVEPKAEEVPSPAHGVVEGSTETEAKTSEASTEQVNKSATPPNGQYPSH</sequence>
<feature type="compositionally biased region" description="Polar residues" evidence="1">
    <location>
        <begin position="1218"/>
        <end position="1233"/>
    </location>
</feature>
<feature type="region of interest" description="Disordered" evidence="1">
    <location>
        <begin position="51"/>
        <end position="92"/>
    </location>
</feature>
<feature type="region of interest" description="Disordered" evidence="1">
    <location>
        <begin position="777"/>
        <end position="1172"/>
    </location>
</feature>
<feature type="region of interest" description="Disordered" evidence="1">
    <location>
        <begin position="1189"/>
        <end position="1233"/>
    </location>
</feature>
<evidence type="ECO:0000313" key="3">
    <source>
        <dbReference type="EMBL" id="KAJ3473744.1"/>
    </source>
</evidence>
<feature type="compositionally biased region" description="Basic and acidic residues" evidence="1">
    <location>
        <begin position="625"/>
        <end position="634"/>
    </location>
</feature>
<reference evidence="3" key="1">
    <citation type="submission" date="2022-07" db="EMBL/GenBank/DDBJ databases">
        <title>Genome Sequence of Physisporinus lineatus.</title>
        <authorList>
            <person name="Buettner E."/>
        </authorList>
    </citation>
    <scope>NUCLEOTIDE SEQUENCE</scope>
    <source>
        <strain evidence="3">VT162</strain>
    </source>
</reference>
<evidence type="ECO:0000259" key="2">
    <source>
        <dbReference type="Pfam" id="PF08101"/>
    </source>
</evidence>
<feature type="compositionally biased region" description="Polar residues" evidence="1">
    <location>
        <begin position="497"/>
        <end position="515"/>
    </location>
</feature>
<feature type="compositionally biased region" description="Polar residues" evidence="1">
    <location>
        <begin position="782"/>
        <end position="791"/>
    </location>
</feature>
<feature type="compositionally biased region" description="Polar residues" evidence="1">
    <location>
        <begin position="524"/>
        <end position="537"/>
    </location>
</feature>
<feature type="compositionally biased region" description="Low complexity" evidence="1">
    <location>
        <begin position="792"/>
        <end position="803"/>
    </location>
</feature>
<feature type="compositionally biased region" description="Basic residues" evidence="1">
    <location>
        <begin position="594"/>
        <end position="611"/>
    </location>
</feature>
<dbReference type="InterPro" id="IPR012965">
    <property type="entry name" value="Msb1/Mug8_dom"/>
</dbReference>
<keyword evidence="4" id="KW-1185">Reference proteome</keyword>
<feature type="compositionally biased region" description="Low complexity" evidence="1">
    <location>
        <begin position="544"/>
        <end position="558"/>
    </location>
</feature>
<accession>A0AAD5YC08</accession>
<evidence type="ECO:0000256" key="1">
    <source>
        <dbReference type="SAM" id="MobiDB-lite"/>
    </source>
</evidence>
<proteinExistence type="predicted"/>
<dbReference type="Gene3D" id="1.10.555.10">
    <property type="entry name" value="Rho GTPase activation protein"/>
    <property type="match status" value="1"/>
</dbReference>
<dbReference type="PANTHER" id="PTHR28093">
    <property type="entry name" value="MORPHOGENESIS-RELATED PROTEIN MSB1"/>
    <property type="match status" value="1"/>
</dbReference>
<dbReference type="PANTHER" id="PTHR28093:SF1">
    <property type="entry name" value="MORPHOGENESIS-RELATED PROTEIN MSB1"/>
    <property type="match status" value="1"/>
</dbReference>
<feature type="region of interest" description="Disordered" evidence="1">
    <location>
        <begin position="1"/>
        <end position="34"/>
    </location>
</feature>
<gene>
    <name evidence="3" type="ORF">NLI96_g12845</name>
</gene>
<feature type="compositionally biased region" description="Basic and acidic residues" evidence="1">
    <location>
        <begin position="1144"/>
        <end position="1158"/>
    </location>
</feature>
<feature type="compositionally biased region" description="Pro residues" evidence="1">
    <location>
        <begin position="1016"/>
        <end position="1025"/>
    </location>
</feature>
<feature type="compositionally biased region" description="Low complexity" evidence="1">
    <location>
        <begin position="1087"/>
        <end position="1126"/>
    </location>
</feature>
<evidence type="ECO:0000313" key="4">
    <source>
        <dbReference type="Proteomes" id="UP001212997"/>
    </source>
</evidence>
<dbReference type="AlphaFoldDB" id="A0AAD5YC08"/>
<dbReference type="EMBL" id="JANAWD010001271">
    <property type="protein sequence ID" value="KAJ3473744.1"/>
    <property type="molecule type" value="Genomic_DNA"/>
</dbReference>
<feature type="compositionally biased region" description="Polar residues" evidence="1">
    <location>
        <begin position="73"/>
        <end position="87"/>
    </location>
</feature>
<feature type="domain" description="Meiotically up-regulated protein Msb1/Mug8" evidence="2">
    <location>
        <begin position="253"/>
        <end position="356"/>
    </location>
</feature>
<feature type="region of interest" description="Disordered" evidence="1">
    <location>
        <begin position="741"/>
        <end position="761"/>
    </location>
</feature>
<dbReference type="InterPro" id="IPR008936">
    <property type="entry name" value="Rho_GTPase_activation_prot"/>
</dbReference>
<feature type="region of interest" description="Disordered" evidence="1">
    <location>
        <begin position="494"/>
        <end position="563"/>
    </location>
</feature>
<organism evidence="3 4">
    <name type="scientific">Meripilus lineatus</name>
    <dbReference type="NCBI Taxonomy" id="2056292"/>
    <lineage>
        <taxon>Eukaryota</taxon>
        <taxon>Fungi</taxon>
        <taxon>Dikarya</taxon>
        <taxon>Basidiomycota</taxon>
        <taxon>Agaricomycotina</taxon>
        <taxon>Agaricomycetes</taxon>
        <taxon>Polyporales</taxon>
        <taxon>Meripilaceae</taxon>
        <taxon>Meripilus</taxon>
    </lineage>
</organism>
<feature type="compositionally biased region" description="Polar residues" evidence="1">
    <location>
        <begin position="612"/>
        <end position="623"/>
    </location>
</feature>
<feature type="compositionally biased region" description="Basic and acidic residues" evidence="1">
    <location>
        <begin position="834"/>
        <end position="856"/>
    </location>
</feature>
<comment type="caution">
    <text evidence="3">The sequence shown here is derived from an EMBL/GenBank/DDBJ whole genome shotgun (WGS) entry which is preliminary data.</text>
</comment>
<dbReference type="Pfam" id="PF08101">
    <property type="entry name" value="Msb1-Mug8_dom"/>
    <property type="match status" value="1"/>
</dbReference>
<name>A0AAD5YC08_9APHY</name>